<dbReference type="InterPro" id="IPR015655">
    <property type="entry name" value="PP2C"/>
</dbReference>
<dbReference type="Pfam" id="PF00481">
    <property type="entry name" value="PP2C"/>
    <property type="match status" value="1"/>
</dbReference>
<evidence type="ECO:0000259" key="9">
    <source>
        <dbReference type="PROSITE" id="PS51746"/>
    </source>
</evidence>
<organism evidence="10 11">
    <name type="scientific">Emiliania huxleyi (strain CCMP1516)</name>
    <dbReference type="NCBI Taxonomy" id="280463"/>
    <lineage>
        <taxon>Eukaryota</taxon>
        <taxon>Haptista</taxon>
        <taxon>Haptophyta</taxon>
        <taxon>Prymnesiophyceae</taxon>
        <taxon>Isochrysidales</taxon>
        <taxon>Noelaerhabdaceae</taxon>
        <taxon>Emiliania</taxon>
    </lineage>
</organism>
<dbReference type="RefSeq" id="XP_005792014.1">
    <property type="nucleotide sequence ID" value="XM_005791957.1"/>
</dbReference>
<keyword evidence="6" id="KW-0460">Magnesium</keyword>
<dbReference type="HOGENOM" id="CLU_013173_1_7_1"/>
<evidence type="ECO:0000256" key="2">
    <source>
        <dbReference type="ARBA" id="ARBA00006702"/>
    </source>
</evidence>
<dbReference type="CDD" id="cd00143">
    <property type="entry name" value="PP2Cc"/>
    <property type="match status" value="1"/>
</dbReference>
<dbReference type="GO" id="GO:0004722">
    <property type="term" value="F:protein serine/threonine phosphatase activity"/>
    <property type="evidence" value="ECO:0007669"/>
    <property type="project" value="UniProtKB-EC"/>
</dbReference>
<dbReference type="SMART" id="SM00332">
    <property type="entry name" value="PP2Cc"/>
    <property type="match status" value="1"/>
</dbReference>
<dbReference type="EC" id="3.1.3.16" evidence="3"/>
<reference evidence="10" key="2">
    <citation type="submission" date="2024-10" db="UniProtKB">
        <authorList>
            <consortium name="EnsemblProtists"/>
        </authorList>
    </citation>
    <scope>IDENTIFICATION</scope>
</reference>
<sequence length="142" mass="14847">RREARAWSCGTTACVGLVTATSVTVANLGDSRAVLCRGGGALPLSWDHKPTDEGERSRIVRAGAAVIEGRVNGDLALSRALGDFRHKTASLPAPHQPVSSLADVQTVVRGPSDAFLLLACDGVWDVMASSEAVAFCFGSLER</sequence>
<evidence type="ECO:0000256" key="4">
    <source>
        <dbReference type="ARBA" id="ARBA00022723"/>
    </source>
</evidence>
<name>A0A0D3KV00_EMIH1</name>
<dbReference type="InterPro" id="IPR036457">
    <property type="entry name" value="PPM-type-like_dom_sf"/>
</dbReference>
<dbReference type="Proteomes" id="UP000013827">
    <property type="component" value="Unassembled WGS sequence"/>
</dbReference>
<evidence type="ECO:0000313" key="10">
    <source>
        <dbReference type="EnsemblProtists" id="EOD39585"/>
    </source>
</evidence>
<keyword evidence="11" id="KW-1185">Reference proteome</keyword>
<evidence type="ECO:0000256" key="7">
    <source>
        <dbReference type="ARBA" id="ARBA00022912"/>
    </source>
</evidence>
<dbReference type="SUPFAM" id="SSF81606">
    <property type="entry name" value="PP2C-like"/>
    <property type="match status" value="1"/>
</dbReference>
<keyword evidence="5" id="KW-0378">Hydrolase</keyword>
<evidence type="ECO:0000256" key="1">
    <source>
        <dbReference type="ARBA" id="ARBA00001936"/>
    </source>
</evidence>
<comment type="similarity">
    <text evidence="2">Belongs to the PP2C family.</text>
</comment>
<dbReference type="GeneID" id="17284856"/>
<dbReference type="InterPro" id="IPR001932">
    <property type="entry name" value="PPM-type_phosphatase-like_dom"/>
</dbReference>
<keyword evidence="4" id="KW-0479">Metal-binding</keyword>
<dbReference type="Gene3D" id="3.60.40.10">
    <property type="entry name" value="PPM-type phosphatase domain"/>
    <property type="match status" value="1"/>
</dbReference>
<comment type="cofactor">
    <cofactor evidence="1">
        <name>Mn(2+)</name>
        <dbReference type="ChEBI" id="CHEBI:29035"/>
    </cofactor>
</comment>
<evidence type="ECO:0000256" key="6">
    <source>
        <dbReference type="ARBA" id="ARBA00022842"/>
    </source>
</evidence>
<dbReference type="eggNOG" id="KOG0699">
    <property type="taxonomic scope" value="Eukaryota"/>
</dbReference>
<dbReference type="PaxDb" id="2903-EOD39585"/>
<dbReference type="PROSITE" id="PS51746">
    <property type="entry name" value="PPM_2"/>
    <property type="match status" value="1"/>
</dbReference>
<dbReference type="EnsemblProtists" id="EOD39585">
    <property type="protein sequence ID" value="EOD39585"/>
    <property type="gene ID" value="EMIHUDRAFT_55783"/>
</dbReference>
<feature type="domain" description="PPM-type phosphatase" evidence="9">
    <location>
        <begin position="1"/>
        <end position="142"/>
    </location>
</feature>
<dbReference type="OMA" id="VVICTIE"/>
<keyword evidence="7" id="KW-0904">Protein phosphatase</keyword>
<evidence type="ECO:0000256" key="8">
    <source>
        <dbReference type="ARBA" id="ARBA00023211"/>
    </source>
</evidence>
<dbReference type="AlphaFoldDB" id="A0A0D3KV00"/>
<evidence type="ECO:0000256" key="3">
    <source>
        <dbReference type="ARBA" id="ARBA00013081"/>
    </source>
</evidence>
<keyword evidence="8" id="KW-0464">Manganese</keyword>
<evidence type="ECO:0000313" key="11">
    <source>
        <dbReference type="Proteomes" id="UP000013827"/>
    </source>
</evidence>
<dbReference type="STRING" id="2903.R1FKN4"/>
<dbReference type="PANTHER" id="PTHR13832">
    <property type="entry name" value="PROTEIN PHOSPHATASE 2C"/>
    <property type="match status" value="1"/>
</dbReference>
<dbReference type="GO" id="GO:0046872">
    <property type="term" value="F:metal ion binding"/>
    <property type="evidence" value="ECO:0007669"/>
    <property type="project" value="UniProtKB-KW"/>
</dbReference>
<dbReference type="KEGG" id="ehx:EMIHUDRAFT_55783"/>
<proteinExistence type="inferred from homology"/>
<accession>A0A0D3KV00</accession>
<reference evidence="11" key="1">
    <citation type="journal article" date="2013" name="Nature">
        <title>Pan genome of the phytoplankton Emiliania underpins its global distribution.</title>
        <authorList>
            <person name="Read B.A."/>
            <person name="Kegel J."/>
            <person name="Klute M.J."/>
            <person name="Kuo A."/>
            <person name="Lefebvre S.C."/>
            <person name="Maumus F."/>
            <person name="Mayer C."/>
            <person name="Miller J."/>
            <person name="Monier A."/>
            <person name="Salamov A."/>
            <person name="Young J."/>
            <person name="Aguilar M."/>
            <person name="Claverie J.M."/>
            <person name="Frickenhaus S."/>
            <person name="Gonzalez K."/>
            <person name="Herman E.K."/>
            <person name="Lin Y.C."/>
            <person name="Napier J."/>
            <person name="Ogata H."/>
            <person name="Sarno A.F."/>
            <person name="Shmutz J."/>
            <person name="Schroeder D."/>
            <person name="de Vargas C."/>
            <person name="Verret F."/>
            <person name="von Dassow P."/>
            <person name="Valentin K."/>
            <person name="Van de Peer Y."/>
            <person name="Wheeler G."/>
            <person name="Dacks J.B."/>
            <person name="Delwiche C.F."/>
            <person name="Dyhrman S.T."/>
            <person name="Glockner G."/>
            <person name="John U."/>
            <person name="Richards T."/>
            <person name="Worden A.Z."/>
            <person name="Zhang X."/>
            <person name="Grigoriev I.V."/>
            <person name="Allen A.E."/>
            <person name="Bidle K."/>
            <person name="Borodovsky M."/>
            <person name="Bowler C."/>
            <person name="Brownlee C."/>
            <person name="Cock J.M."/>
            <person name="Elias M."/>
            <person name="Gladyshev V.N."/>
            <person name="Groth M."/>
            <person name="Guda C."/>
            <person name="Hadaegh A."/>
            <person name="Iglesias-Rodriguez M.D."/>
            <person name="Jenkins J."/>
            <person name="Jones B.M."/>
            <person name="Lawson T."/>
            <person name="Leese F."/>
            <person name="Lindquist E."/>
            <person name="Lobanov A."/>
            <person name="Lomsadze A."/>
            <person name="Malik S.B."/>
            <person name="Marsh M.E."/>
            <person name="Mackinder L."/>
            <person name="Mock T."/>
            <person name="Mueller-Roeber B."/>
            <person name="Pagarete A."/>
            <person name="Parker M."/>
            <person name="Probert I."/>
            <person name="Quesneville H."/>
            <person name="Raines C."/>
            <person name="Rensing S.A."/>
            <person name="Riano-Pachon D.M."/>
            <person name="Richier S."/>
            <person name="Rokitta S."/>
            <person name="Shiraiwa Y."/>
            <person name="Soanes D.M."/>
            <person name="van der Giezen M."/>
            <person name="Wahlund T.M."/>
            <person name="Williams B."/>
            <person name="Wilson W."/>
            <person name="Wolfe G."/>
            <person name="Wurch L.L."/>
        </authorList>
    </citation>
    <scope>NUCLEOTIDE SEQUENCE</scope>
</reference>
<evidence type="ECO:0000256" key="5">
    <source>
        <dbReference type="ARBA" id="ARBA00022801"/>
    </source>
</evidence>
<dbReference type="PANTHER" id="PTHR13832:SF803">
    <property type="entry name" value="PROTEIN PHOSPHATASE 1G"/>
    <property type="match status" value="1"/>
</dbReference>
<protein>
    <recommendedName>
        <fullName evidence="3">protein-serine/threonine phosphatase</fullName>
        <ecNumber evidence="3">3.1.3.16</ecNumber>
    </recommendedName>
</protein>